<proteinExistence type="inferred from homology"/>
<gene>
    <name evidence="7" type="ORF">IAB03_09050</name>
</gene>
<protein>
    <submittedName>
        <fullName evidence="7">Bax inhibitor-1/YccA family protein</fullName>
    </submittedName>
</protein>
<dbReference type="Proteomes" id="UP000824112">
    <property type="component" value="Unassembled WGS sequence"/>
</dbReference>
<dbReference type="Pfam" id="PF01027">
    <property type="entry name" value="Bax1-I"/>
    <property type="match status" value="1"/>
</dbReference>
<feature type="transmembrane region" description="Helical" evidence="6">
    <location>
        <begin position="22"/>
        <end position="45"/>
    </location>
</feature>
<comment type="caution">
    <text evidence="7">The sequence shown here is derived from an EMBL/GenBank/DDBJ whole genome shotgun (WGS) entry which is preliminary data.</text>
</comment>
<comment type="subcellular location">
    <subcellularLocation>
        <location evidence="1">Membrane</location>
        <topology evidence="1">Multi-pass membrane protein</topology>
    </subcellularLocation>
</comment>
<evidence type="ECO:0000256" key="2">
    <source>
        <dbReference type="ARBA" id="ARBA00010350"/>
    </source>
</evidence>
<feature type="transmembrane region" description="Helical" evidence="6">
    <location>
        <begin position="145"/>
        <end position="163"/>
    </location>
</feature>
<dbReference type="GO" id="GO:0005886">
    <property type="term" value="C:plasma membrane"/>
    <property type="evidence" value="ECO:0007669"/>
    <property type="project" value="TreeGrafter"/>
</dbReference>
<keyword evidence="5 6" id="KW-0472">Membrane</keyword>
<dbReference type="CDD" id="cd10432">
    <property type="entry name" value="BI-1-like_bacterial"/>
    <property type="match status" value="1"/>
</dbReference>
<evidence type="ECO:0000313" key="8">
    <source>
        <dbReference type="Proteomes" id="UP000824112"/>
    </source>
</evidence>
<evidence type="ECO:0000313" key="7">
    <source>
        <dbReference type="EMBL" id="HIU55936.1"/>
    </source>
</evidence>
<dbReference type="PANTHER" id="PTHR23291:SF50">
    <property type="entry name" value="PROTEIN LIFEGUARD 4"/>
    <property type="match status" value="1"/>
</dbReference>
<dbReference type="EMBL" id="DVNA01000205">
    <property type="protein sequence ID" value="HIU55936.1"/>
    <property type="molecule type" value="Genomic_DNA"/>
</dbReference>
<evidence type="ECO:0000256" key="4">
    <source>
        <dbReference type="ARBA" id="ARBA00022989"/>
    </source>
</evidence>
<dbReference type="InterPro" id="IPR006214">
    <property type="entry name" value="Bax_inhibitor_1-related"/>
</dbReference>
<feature type="transmembrane region" description="Helical" evidence="6">
    <location>
        <begin position="169"/>
        <end position="187"/>
    </location>
</feature>
<feature type="transmembrane region" description="Helical" evidence="6">
    <location>
        <begin position="60"/>
        <end position="79"/>
    </location>
</feature>
<dbReference type="AlphaFoldDB" id="A0A9D1M934"/>
<evidence type="ECO:0000256" key="5">
    <source>
        <dbReference type="ARBA" id="ARBA00023136"/>
    </source>
</evidence>
<reference evidence="7" key="2">
    <citation type="journal article" date="2021" name="PeerJ">
        <title>Extensive microbial diversity within the chicken gut microbiome revealed by metagenomics and culture.</title>
        <authorList>
            <person name="Gilroy R."/>
            <person name="Ravi A."/>
            <person name="Getino M."/>
            <person name="Pursley I."/>
            <person name="Horton D.L."/>
            <person name="Alikhan N.F."/>
            <person name="Baker D."/>
            <person name="Gharbi K."/>
            <person name="Hall N."/>
            <person name="Watson M."/>
            <person name="Adriaenssens E.M."/>
            <person name="Foster-Nyarko E."/>
            <person name="Jarju S."/>
            <person name="Secka A."/>
            <person name="Antonio M."/>
            <person name="Oren A."/>
            <person name="Chaudhuri R.R."/>
            <person name="La Ragione R."/>
            <person name="Hildebrand F."/>
            <person name="Pallen M.J."/>
        </authorList>
    </citation>
    <scope>NUCLEOTIDE SEQUENCE</scope>
    <source>
        <strain evidence="7">CHK158-818</strain>
    </source>
</reference>
<name>A0A9D1M934_9BACT</name>
<dbReference type="PANTHER" id="PTHR23291">
    <property type="entry name" value="BAX INHIBITOR-RELATED"/>
    <property type="match status" value="1"/>
</dbReference>
<reference evidence="7" key="1">
    <citation type="submission" date="2020-10" db="EMBL/GenBank/DDBJ databases">
        <authorList>
            <person name="Gilroy R."/>
        </authorList>
    </citation>
    <scope>NUCLEOTIDE SEQUENCE</scope>
    <source>
        <strain evidence="7">CHK158-818</strain>
    </source>
</reference>
<feature type="transmembrane region" description="Helical" evidence="6">
    <location>
        <begin position="208"/>
        <end position="230"/>
    </location>
</feature>
<keyword evidence="3 6" id="KW-0812">Transmembrane</keyword>
<comment type="similarity">
    <text evidence="2 6">Belongs to the BI1 family.</text>
</comment>
<sequence length="235" mass="26121">MEKGYSTQAQAYFRGVTAQRKFLVWVYRWMTIGLALTGIIALLVYSNRTLLSYLEQNNGVFMGLIIAELILVFVLASSINRISVTTAIGMFLIYSALNGVTLSAIIAIYTASSVSYALFIAALMFGMMSIYGYYTKRDLTKFGNLLSMAVVGLIIAFFINIFWFNSTVYWVISILGIFIFVGLTAYDTQRLKQIGESVGDLDGNYMKVGVVGALTLYLDFINIFFLLLGISGKRS</sequence>
<organism evidence="7 8">
    <name type="scientific">Candidatus Gallibacteroides avistercoris</name>
    <dbReference type="NCBI Taxonomy" id="2840833"/>
    <lineage>
        <taxon>Bacteria</taxon>
        <taxon>Pseudomonadati</taxon>
        <taxon>Bacteroidota</taxon>
        <taxon>Bacteroidia</taxon>
        <taxon>Bacteroidales</taxon>
        <taxon>Bacteroidaceae</taxon>
        <taxon>Bacteroidaceae incertae sedis</taxon>
        <taxon>Candidatus Gallibacteroides</taxon>
    </lineage>
</organism>
<accession>A0A9D1M934</accession>
<feature type="transmembrane region" description="Helical" evidence="6">
    <location>
        <begin position="116"/>
        <end position="133"/>
    </location>
</feature>
<evidence type="ECO:0000256" key="6">
    <source>
        <dbReference type="RuleBase" id="RU004379"/>
    </source>
</evidence>
<evidence type="ECO:0000256" key="1">
    <source>
        <dbReference type="ARBA" id="ARBA00004141"/>
    </source>
</evidence>
<feature type="transmembrane region" description="Helical" evidence="6">
    <location>
        <begin position="91"/>
        <end position="110"/>
    </location>
</feature>
<evidence type="ECO:0000256" key="3">
    <source>
        <dbReference type="ARBA" id="ARBA00022692"/>
    </source>
</evidence>
<keyword evidence="4 6" id="KW-1133">Transmembrane helix</keyword>